<evidence type="ECO:0000256" key="1">
    <source>
        <dbReference type="SAM" id="MobiDB-lite"/>
    </source>
</evidence>
<dbReference type="EMBL" id="KN833035">
    <property type="protein sequence ID" value="KIM76350.1"/>
    <property type="molecule type" value="Genomic_DNA"/>
</dbReference>
<sequence>MAPIPIPPGPRSRIRLQPPRRRSRTLAAILTEIKKARATFDTSETHKSFGVYEQVQARVNANYDN</sequence>
<feature type="compositionally biased region" description="Basic residues" evidence="1">
    <location>
        <begin position="12"/>
        <end position="22"/>
    </location>
</feature>
<gene>
    <name evidence="2" type="ORF">PILCRDRAFT_646554</name>
</gene>
<protein>
    <submittedName>
        <fullName evidence="2">Uncharacterized protein</fullName>
    </submittedName>
</protein>
<proteinExistence type="predicted"/>
<reference evidence="3" key="2">
    <citation type="submission" date="2015-01" db="EMBL/GenBank/DDBJ databases">
        <title>Evolutionary Origins and Diversification of the Mycorrhizal Mutualists.</title>
        <authorList>
            <consortium name="DOE Joint Genome Institute"/>
            <consortium name="Mycorrhizal Genomics Consortium"/>
            <person name="Kohler A."/>
            <person name="Kuo A."/>
            <person name="Nagy L.G."/>
            <person name="Floudas D."/>
            <person name="Copeland A."/>
            <person name="Barry K.W."/>
            <person name="Cichocki N."/>
            <person name="Veneault-Fourrey C."/>
            <person name="LaButti K."/>
            <person name="Lindquist E.A."/>
            <person name="Lipzen A."/>
            <person name="Lundell T."/>
            <person name="Morin E."/>
            <person name="Murat C."/>
            <person name="Riley R."/>
            <person name="Ohm R."/>
            <person name="Sun H."/>
            <person name="Tunlid A."/>
            <person name="Henrissat B."/>
            <person name="Grigoriev I.V."/>
            <person name="Hibbett D.S."/>
            <person name="Martin F."/>
        </authorList>
    </citation>
    <scope>NUCLEOTIDE SEQUENCE [LARGE SCALE GENOMIC DNA]</scope>
    <source>
        <strain evidence="3">F 1598</strain>
    </source>
</reference>
<dbReference type="OrthoDB" id="447173at2759"/>
<accession>A0A0C3EUY7</accession>
<feature type="compositionally biased region" description="Pro residues" evidence="1">
    <location>
        <begin position="1"/>
        <end position="10"/>
    </location>
</feature>
<keyword evidence="3" id="KW-1185">Reference proteome</keyword>
<dbReference type="Proteomes" id="UP000054166">
    <property type="component" value="Unassembled WGS sequence"/>
</dbReference>
<feature type="region of interest" description="Disordered" evidence="1">
    <location>
        <begin position="1"/>
        <end position="22"/>
    </location>
</feature>
<evidence type="ECO:0000313" key="3">
    <source>
        <dbReference type="Proteomes" id="UP000054166"/>
    </source>
</evidence>
<reference evidence="2 3" key="1">
    <citation type="submission" date="2014-04" db="EMBL/GenBank/DDBJ databases">
        <authorList>
            <consortium name="DOE Joint Genome Institute"/>
            <person name="Kuo A."/>
            <person name="Tarkka M."/>
            <person name="Buscot F."/>
            <person name="Kohler A."/>
            <person name="Nagy L.G."/>
            <person name="Floudas D."/>
            <person name="Copeland A."/>
            <person name="Barry K.W."/>
            <person name="Cichocki N."/>
            <person name="Veneault-Fourrey C."/>
            <person name="LaButti K."/>
            <person name="Lindquist E.A."/>
            <person name="Lipzen A."/>
            <person name="Lundell T."/>
            <person name="Morin E."/>
            <person name="Murat C."/>
            <person name="Sun H."/>
            <person name="Tunlid A."/>
            <person name="Henrissat B."/>
            <person name="Grigoriev I.V."/>
            <person name="Hibbett D.S."/>
            <person name="Martin F."/>
            <person name="Nordberg H.P."/>
            <person name="Cantor M.N."/>
            <person name="Hua S.X."/>
        </authorList>
    </citation>
    <scope>NUCLEOTIDE SEQUENCE [LARGE SCALE GENOMIC DNA]</scope>
    <source>
        <strain evidence="2 3">F 1598</strain>
    </source>
</reference>
<dbReference type="AlphaFoldDB" id="A0A0C3EUY7"/>
<organism evidence="2 3">
    <name type="scientific">Piloderma croceum (strain F 1598)</name>
    <dbReference type="NCBI Taxonomy" id="765440"/>
    <lineage>
        <taxon>Eukaryota</taxon>
        <taxon>Fungi</taxon>
        <taxon>Dikarya</taxon>
        <taxon>Basidiomycota</taxon>
        <taxon>Agaricomycotina</taxon>
        <taxon>Agaricomycetes</taxon>
        <taxon>Agaricomycetidae</taxon>
        <taxon>Atheliales</taxon>
        <taxon>Atheliaceae</taxon>
        <taxon>Piloderma</taxon>
    </lineage>
</organism>
<name>A0A0C3EUY7_PILCF</name>
<dbReference type="HOGENOM" id="CLU_2850518_0_0_1"/>
<dbReference type="InParanoid" id="A0A0C3EUY7"/>
<evidence type="ECO:0000313" key="2">
    <source>
        <dbReference type="EMBL" id="KIM76350.1"/>
    </source>
</evidence>